<dbReference type="EMBL" id="CAJJDN010000237">
    <property type="protein sequence ID" value="CAD8129669.1"/>
    <property type="molecule type" value="Genomic_DNA"/>
</dbReference>
<gene>
    <name evidence="1" type="ORF">PSON_ATCC_30995.1.T2370002</name>
</gene>
<evidence type="ECO:0000313" key="2">
    <source>
        <dbReference type="Proteomes" id="UP000692954"/>
    </source>
</evidence>
<keyword evidence="2" id="KW-1185">Reference proteome</keyword>
<protein>
    <submittedName>
        <fullName evidence="1">Uncharacterized protein</fullName>
    </submittedName>
</protein>
<organism evidence="1 2">
    <name type="scientific">Paramecium sonneborni</name>
    <dbReference type="NCBI Taxonomy" id="65129"/>
    <lineage>
        <taxon>Eukaryota</taxon>
        <taxon>Sar</taxon>
        <taxon>Alveolata</taxon>
        <taxon>Ciliophora</taxon>
        <taxon>Intramacronucleata</taxon>
        <taxon>Oligohymenophorea</taxon>
        <taxon>Peniculida</taxon>
        <taxon>Parameciidae</taxon>
        <taxon>Paramecium</taxon>
    </lineage>
</organism>
<dbReference type="AlphaFoldDB" id="A0A8S1RRD4"/>
<accession>A0A8S1RRD4</accession>
<name>A0A8S1RRD4_9CILI</name>
<evidence type="ECO:0000313" key="1">
    <source>
        <dbReference type="EMBL" id="CAD8129669.1"/>
    </source>
</evidence>
<sequence length="47" mass="5697">MIAFYNKLLYESDGAPKKQNHPQIYWHSQKNFRSISQMMSQNFYIVL</sequence>
<comment type="caution">
    <text evidence="1">The sequence shown here is derived from an EMBL/GenBank/DDBJ whole genome shotgun (WGS) entry which is preliminary data.</text>
</comment>
<proteinExistence type="predicted"/>
<dbReference type="Proteomes" id="UP000692954">
    <property type="component" value="Unassembled WGS sequence"/>
</dbReference>
<reference evidence="1" key="1">
    <citation type="submission" date="2021-01" db="EMBL/GenBank/DDBJ databases">
        <authorList>
            <consortium name="Genoscope - CEA"/>
            <person name="William W."/>
        </authorList>
    </citation>
    <scope>NUCLEOTIDE SEQUENCE</scope>
</reference>